<feature type="chain" id="PRO_5039935611" evidence="1">
    <location>
        <begin position="23"/>
        <end position="88"/>
    </location>
</feature>
<proteinExistence type="predicted"/>
<evidence type="ECO:0000313" key="2">
    <source>
        <dbReference type="EMBL" id="EDL77717.1"/>
    </source>
</evidence>
<accession>A6I1L0</accession>
<organism evidence="2 3">
    <name type="scientific">Rattus norvegicus</name>
    <name type="common">Rat</name>
    <dbReference type="NCBI Taxonomy" id="10116"/>
    <lineage>
        <taxon>Eukaryota</taxon>
        <taxon>Metazoa</taxon>
        <taxon>Chordata</taxon>
        <taxon>Craniata</taxon>
        <taxon>Vertebrata</taxon>
        <taxon>Euteleostomi</taxon>
        <taxon>Mammalia</taxon>
        <taxon>Eutheria</taxon>
        <taxon>Euarchontoglires</taxon>
        <taxon>Glires</taxon>
        <taxon>Rodentia</taxon>
        <taxon>Myomorpha</taxon>
        <taxon>Muroidea</taxon>
        <taxon>Muridae</taxon>
        <taxon>Murinae</taxon>
        <taxon>Rattus</taxon>
    </lineage>
</organism>
<keyword evidence="1" id="KW-0732">Signal</keyword>
<dbReference type="EMBL" id="CH473954">
    <property type="protein sequence ID" value="EDL77717.1"/>
    <property type="molecule type" value="Genomic_DNA"/>
</dbReference>
<dbReference type="AlphaFoldDB" id="A6I1L0"/>
<dbReference type="Proteomes" id="UP000234681">
    <property type="component" value="Chromosome 8"/>
</dbReference>
<reference evidence="2 3" key="1">
    <citation type="submission" date="2005-09" db="EMBL/GenBank/DDBJ databases">
        <authorList>
            <person name="Mural R.J."/>
            <person name="Li P.W."/>
            <person name="Adams M.D."/>
            <person name="Amanatides P.G."/>
            <person name="Baden-Tillson H."/>
            <person name="Barnstead M."/>
            <person name="Chin S.H."/>
            <person name="Dew I."/>
            <person name="Evans C.A."/>
            <person name="Ferriera S."/>
            <person name="Flanigan M."/>
            <person name="Fosler C."/>
            <person name="Glodek A."/>
            <person name="Gu Z."/>
            <person name="Holt R.A."/>
            <person name="Jennings D."/>
            <person name="Kraft C.L."/>
            <person name="Lu F."/>
            <person name="Nguyen T."/>
            <person name="Nusskern D.R."/>
            <person name="Pfannkoch C.M."/>
            <person name="Sitter C."/>
            <person name="Sutton G.G."/>
            <person name="Venter J.C."/>
            <person name="Wang Z."/>
            <person name="Woodage T."/>
            <person name="Zheng X.H."/>
            <person name="Zhong F."/>
        </authorList>
    </citation>
    <scope>NUCLEOTIDE SEQUENCE [LARGE SCALE GENOMIC DNA]</scope>
    <source>
        <strain>BN</strain>
        <strain evidence="3">Sprague-Dawley</strain>
    </source>
</reference>
<name>A6I1L0_RAT</name>
<protein>
    <submittedName>
        <fullName evidence="2">CD109 antigen (Predicted), isoform CRA_b</fullName>
    </submittedName>
</protein>
<gene>
    <name evidence="2" type="primary">Cd109_predicted</name>
    <name evidence="2" type="ORF">rCG_25797</name>
</gene>
<feature type="signal peptide" evidence="1">
    <location>
        <begin position="1"/>
        <end position="22"/>
    </location>
</feature>
<evidence type="ECO:0000256" key="1">
    <source>
        <dbReference type="SAM" id="SignalP"/>
    </source>
</evidence>
<evidence type="ECO:0000313" key="3">
    <source>
        <dbReference type="Proteomes" id="UP000234681"/>
    </source>
</evidence>
<sequence length="88" mass="9385">MRNPRLLSAAHLLSVCVVAVAAHGSRFLVTVPGIIRPGANMTIGVELLQNSPPQVLVKARVLKIASNRSTTVLEAEGVFNRGKIRCTV</sequence>